<comment type="caution">
    <text evidence="7">The sequence shown here is derived from an EMBL/GenBank/DDBJ whole genome shotgun (WGS) entry which is preliminary data.</text>
</comment>
<dbReference type="STRING" id="1157962.A0A250XEQ6"/>
<organism evidence="7 8">
    <name type="scientific">Chlamydomonas eustigma</name>
    <dbReference type="NCBI Taxonomy" id="1157962"/>
    <lineage>
        <taxon>Eukaryota</taxon>
        <taxon>Viridiplantae</taxon>
        <taxon>Chlorophyta</taxon>
        <taxon>core chlorophytes</taxon>
        <taxon>Chlorophyceae</taxon>
        <taxon>CS clade</taxon>
        <taxon>Chlamydomonadales</taxon>
        <taxon>Chlamydomonadaceae</taxon>
        <taxon>Chlamydomonas</taxon>
    </lineage>
</organism>
<reference evidence="7 8" key="1">
    <citation type="submission" date="2017-08" db="EMBL/GenBank/DDBJ databases">
        <title>Acidophilic green algal genome provides insights into adaptation to an acidic environment.</title>
        <authorList>
            <person name="Hirooka S."/>
            <person name="Hirose Y."/>
            <person name="Kanesaki Y."/>
            <person name="Higuchi S."/>
            <person name="Fujiwara T."/>
            <person name="Onuma R."/>
            <person name="Era A."/>
            <person name="Ohbayashi R."/>
            <person name="Uzuka A."/>
            <person name="Nozaki H."/>
            <person name="Yoshikawa H."/>
            <person name="Miyagishima S.Y."/>
        </authorList>
    </citation>
    <scope>NUCLEOTIDE SEQUENCE [LARGE SCALE GENOMIC DNA]</scope>
    <source>
        <strain evidence="7 8">NIES-2499</strain>
    </source>
</reference>
<keyword evidence="1 5" id="KW-0436">Ligase</keyword>
<keyword evidence="2 5" id="KW-0547">Nucleotide-binding</keyword>
<evidence type="ECO:0000259" key="6">
    <source>
        <dbReference type="Pfam" id="PF00749"/>
    </source>
</evidence>
<evidence type="ECO:0000256" key="3">
    <source>
        <dbReference type="ARBA" id="ARBA00022840"/>
    </source>
</evidence>
<gene>
    <name evidence="7" type="ORF">CEUSTIGMA_g8986.t1</name>
</gene>
<dbReference type="InterPro" id="IPR020058">
    <property type="entry name" value="Glu/Gln-tRNA-synth_Ib_cat-dom"/>
</dbReference>
<sequence>MFSSALQSKFHSPAVMRVQDSPLEGGYRGRLAPSPTGLLHMGHAKTFWWAYQRARQAGGILVLRNEDLDHGRVKPEFVKAFLEDLKWFGIEWEEGPDVGGSHAPYNQSDRMALYREAFEKLRDAGHLYPCSCSRRDILSALSAPHQGEEEPMYPGTCRDKVQLSSLQVKEGEVDVLCKVTDSSLSDRITRDLVEGGQKMTGCSTAADDGGEGAQASAPGAALSNDIMIPDDGGEGAQASAPGAALSNDIMIPDDGGEGAQASAPGAALSNDIMIPESYQSPKRQRHAVEGGGVTALNIKAGTGKQQQQQQRPLCWRFRVPHGETIHFTDKHFGPQTSVAGKDFGDFVVWRNEGVPSYQLSCVVDDAAMQITEVVRGQDLITSTARQLLLYRALGLPEPTFFHTPLVLDSNGVRLAKRHDALSLRAMREAGSMPEGLREGWVQPSGHL</sequence>
<dbReference type="InterPro" id="IPR049940">
    <property type="entry name" value="GluQ/Sye"/>
</dbReference>
<dbReference type="PANTHER" id="PTHR43311">
    <property type="entry name" value="GLUTAMATE--TRNA LIGASE"/>
    <property type="match status" value="1"/>
</dbReference>
<evidence type="ECO:0000256" key="2">
    <source>
        <dbReference type="ARBA" id="ARBA00022741"/>
    </source>
</evidence>
<dbReference type="SUPFAM" id="SSF52374">
    <property type="entry name" value="Nucleotidylyl transferase"/>
    <property type="match status" value="1"/>
</dbReference>
<evidence type="ECO:0000256" key="1">
    <source>
        <dbReference type="ARBA" id="ARBA00022598"/>
    </source>
</evidence>
<dbReference type="AlphaFoldDB" id="A0A250XEQ6"/>
<name>A0A250XEQ6_9CHLO</name>
<dbReference type="EMBL" id="BEGY01000067">
    <property type="protein sequence ID" value="GAX81558.1"/>
    <property type="molecule type" value="Genomic_DNA"/>
</dbReference>
<dbReference type="GO" id="GO:0006424">
    <property type="term" value="P:glutamyl-tRNA aminoacylation"/>
    <property type="evidence" value="ECO:0007669"/>
    <property type="project" value="TreeGrafter"/>
</dbReference>
<dbReference type="Proteomes" id="UP000232323">
    <property type="component" value="Unassembled WGS sequence"/>
</dbReference>
<dbReference type="InterPro" id="IPR014729">
    <property type="entry name" value="Rossmann-like_a/b/a_fold"/>
</dbReference>
<keyword evidence="3 5" id="KW-0067">ATP-binding</keyword>
<evidence type="ECO:0000313" key="8">
    <source>
        <dbReference type="Proteomes" id="UP000232323"/>
    </source>
</evidence>
<evidence type="ECO:0000256" key="4">
    <source>
        <dbReference type="ARBA" id="ARBA00023146"/>
    </source>
</evidence>
<dbReference type="GO" id="GO:0005829">
    <property type="term" value="C:cytosol"/>
    <property type="evidence" value="ECO:0007669"/>
    <property type="project" value="TreeGrafter"/>
</dbReference>
<evidence type="ECO:0000256" key="5">
    <source>
        <dbReference type="RuleBase" id="RU363037"/>
    </source>
</evidence>
<proteinExistence type="inferred from homology"/>
<dbReference type="PANTHER" id="PTHR43311:SF1">
    <property type="entry name" value="GLUTAMYL-Q TRNA(ASP) SYNTHETASE"/>
    <property type="match status" value="1"/>
</dbReference>
<protein>
    <recommendedName>
        <fullName evidence="6">Glutamyl/glutaminyl-tRNA synthetase class Ib catalytic domain-containing protein</fullName>
    </recommendedName>
</protein>
<comment type="similarity">
    <text evidence="5">Belongs to the class-I aminoacyl-tRNA synthetase family.</text>
</comment>
<accession>A0A250XEQ6</accession>
<keyword evidence="8" id="KW-1185">Reference proteome</keyword>
<evidence type="ECO:0000313" key="7">
    <source>
        <dbReference type="EMBL" id="GAX81558.1"/>
    </source>
</evidence>
<dbReference type="Pfam" id="PF00749">
    <property type="entry name" value="tRNA-synt_1c"/>
    <property type="match status" value="2"/>
</dbReference>
<feature type="domain" description="Glutamyl/glutaminyl-tRNA synthetase class Ib catalytic" evidence="6">
    <location>
        <begin position="297"/>
        <end position="438"/>
    </location>
</feature>
<feature type="domain" description="Glutamyl/glutaminyl-tRNA synthetase class Ib catalytic" evidence="6">
    <location>
        <begin position="28"/>
        <end position="195"/>
    </location>
</feature>
<dbReference type="GO" id="GO:0005524">
    <property type="term" value="F:ATP binding"/>
    <property type="evidence" value="ECO:0007669"/>
    <property type="project" value="UniProtKB-KW"/>
</dbReference>
<dbReference type="GO" id="GO:0004818">
    <property type="term" value="F:glutamate-tRNA ligase activity"/>
    <property type="evidence" value="ECO:0007669"/>
    <property type="project" value="TreeGrafter"/>
</dbReference>
<dbReference type="OrthoDB" id="428822at2759"/>
<dbReference type="Gene3D" id="3.40.50.620">
    <property type="entry name" value="HUPs"/>
    <property type="match status" value="2"/>
</dbReference>
<keyword evidence="5" id="KW-0648">Protein biosynthesis</keyword>
<keyword evidence="4 5" id="KW-0030">Aminoacyl-tRNA synthetase</keyword>